<dbReference type="InterPro" id="IPR000792">
    <property type="entry name" value="Tscrpt_reg_LuxR_C"/>
</dbReference>
<keyword evidence="2" id="KW-0238">DNA-binding</keyword>
<dbReference type="SMART" id="SM00448">
    <property type="entry name" value="REC"/>
    <property type="match status" value="1"/>
</dbReference>
<dbReference type="Pfam" id="PF00196">
    <property type="entry name" value="GerE"/>
    <property type="match status" value="1"/>
</dbReference>
<keyword evidence="1" id="KW-0805">Transcription regulation</keyword>
<dbReference type="PROSITE" id="PS50043">
    <property type="entry name" value="HTH_LUXR_2"/>
    <property type="match status" value="1"/>
</dbReference>
<accession>A0A1Z3M0W9</accession>
<dbReference type="SMART" id="SM00421">
    <property type="entry name" value="HTH_LUXR"/>
    <property type="match status" value="1"/>
</dbReference>
<dbReference type="PROSITE" id="PS00622">
    <property type="entry name" value="HTH_LUXR_1"/>
    <property type="match status" value="1"/>
</dbReference>
<evidence type="ECO:0000256" key="4">
    <source>
        <dbReference type="PROSITE-ProRule" id="PRU00169"/>
    </source>
</evidence>
<dbReference type="Proteomes" id="UP000197024">
    <property type="component" value="Chromosome"/>
</dbReference>
<dbReference type="STRING" id="293.GCA_000988015_00768"/>
<name>A0A1Z3M0W9_BREDI</name>
<evidence type="ECO:0000313" key="8">
    <source>
        <dbReference type="Proteomes" id="UP000197024"/>
    </source>
</evidence>
<dbReference type="InterPro" id="IPR011006">
    <property type="entry name" value="CheY-like_superfamily"/>
</dbReference>
<dbReference type="Gene3D" id="3.40.50.2300">
    <property type="match status" value="1"/>
</dbReference>
<organism evidence="7 8">
    <name type="scientific">Brevundimonas diminuta</name>
    <name type="common">Pseudomonas diminuta</name>
    <dbReference type="NCBI Taxonomy" id="293"/>
    <lineage>
        <taxon>Bacteria</taxon>
        <taxon>Pseudomonadati</taxon>
        <taxon>Pseudomonadota</taxon>
        <taxon>Alphaproteobacteria</taxon>
        <taxon>Caulobacterales</taxon>
        <taxon>Caulobacteraceae</taxon>
        <taxon>Brevundimonas</taxon>
    </lineage>
</organism>
<dbReference type="InterPro" id="IPR016032">
    <property type="entry name" value="Sig_transdc_resp-reg_C-effctor"/>
</dbReference>
<protein>
    <submittedName>
        <fullName evidence="7">Two-component system response regulator</fullName>
    </submittedName>
</protein>
<evidence type="ECO:0000259" key="6">
    <source>
        <dbReference type="PROSITE" id="PS50110"/>
    </source>
</evidence>
<evidence type="ECO:0000259" key="5">
    <source>
        <dbReference type="PROSITE" id="PS50043"/>
    </source>
</evidence>
<dbReference type="GO" id="GO:0003677">
    <property type="term" value="F:DNA binding"/>
    <property type="evidence" value="ECO:0007669"/>
    <property type="project" value="UniProtKB-KW"/>
</dbReference>
<dbReference type="SUPFAM" id="SSF52172">
    <property type="entry name" value="CheY-like"/>
    <property type="match status" value="1"/>
</dbReference>
<dbReference type="RefSeq" id="WP_088411540.1">
    <property type="nucleotide sequence ID" value="NZ_CP021995.1"/>
</dbReference>
<reference evidence="7 8" key="1">
    <citation type="submission" date="2017-06" db="EMBL/GenBank/DDBJ databases">
        <title>Biodegradation of gentamicin by bacterial consortia AMQD4 in synthetic medium and raw gentamicin sewage.</title>
        <authorList>
            <person name="Chang H."/>
            <person name="Feng Y."/>
            <person name="Li Z."/>
            <person name="Xue J."/>
            <person name="Cheng D."/>
        </authorList>
    </citation>
    <scope>NUCLEOTIDE SEQUENCE [LARGE SCALE GENOMIC DNA]</scope>
    <source>
        <strain evidence="7 8">BZC3</strain>
    </source>
</reference>
<feature type="domain" description="Response regulatory" evidence="6">
    <location>
        <begin position="30"/>
        <end position="143"/>
    </location>
</feature>
<evidence type="ECO:0000256" key="3">
    <source>
        <dbReference type="ARBA" id="ARBA00023163"/>
    </source>
</evidence>
<keyword evidence="4" id="KW-0597">Phosphoprotein</keyword>
<dbReference type="PRINTS" id="PR00038">
    <property type="entry name" value="HTHLUXR"/>
</dbReference>
<dbReference type="PANTHER" id="PTHR44688:SF16">
    <property type="entry name" value="DNA-BINDING TRANSCRIPTIONAL ACTIVATOR DEVR_DOSR"/>
    <property type="match status" value="1"/>
</dbReference>
<gene>
    <name evidence="7" type="ORF">CD943_14910</name>
</gene>
<dbReference type="InterPro" id="IPR036388">
    <property type="entry name" value="WH-like_DNA-bd_sf"/>
</dbReference>
<dbReference type="Gene3D" id="1.10.10.10">
    <property type="entry name" value="Winged helix-like DNA-binding domain superfamily/Winged helix DNA-binding domain"/>
    <property type="match status" value="1"/>
</dbReference>
<dbReference type="PROSITE" id="PS50110">
    <property type="entry name" value="RESPONSE_REGULATORY"/>
    <property type="match status" value="1"/>
</dbReference>
<dbReference type="Pfam" id="PF00072">
    <property type="entry name" value="Response_reg"/>
    <property type="match status" value="1"/>
</dbReference>
<proteinExistence type="predicted"/>
<dbReference type="AlphaFoldDB" id="A0A1Z3M0W9"/>
<dbReference type="SUPFAM" id="SSF46894">
    <property type="entry name" value="C-terminal effector domain of the bipartite response regulators"/>
    <property type="match status" value="1"/>
</dbReference>
<evidence type="ECO:0000313" key="7">
    <source>
        <dbReference type="EMBL" id="ASD28069.1"/>
    </source>
</evidence>
<evidence type="ECO:0000256" key="1">
    <source>
        <dbReference type="ARBA" id="ARBA00023015"/>
    </source>
</evidence>
<feature type="domain" description="HTH luxR-type" evidence="5">
    <location>
        <begin position="150"/>
        <end position="215"/>
    </location>
</feature>
<dbReference type="GO" id="GO:0006355">
    <property type="term" value="P:regulation of DNA-templated transcription"/>
    <property type="evidence" value="ECO:0007669"/>
    <property type="project" value="InterPro"/>
</dbReference>
<dbReference type="CDD" id="cd06170">
    <property type="entry name" value="LuxR_C_like"/>
    <property type="match status" value="1"/>
</dbReference>
<sequence>MRSFNDMMRDGVDGGRHGQDADRIGRAIGEIAIIDDDRALLELTLLAVRDAGFPAVGFHDPLDALMWASDADSTCLVADLKMPGVEGLDLVAAFCALNRHAVIVVSAFVDVRTTVDAMRLGVDDVLPKPVTIDELVRALRRGAEALASAPAREELTFTRRERQVAEMLVEGLTTKQIAQNLELSPRTVEFFRASLLRKTHSPNSAALASALTRLGFLAN</sequence>
<feature type="modified residue" description="4-aspartylphosphate" evidence="4">
    <location>
        <position position="79"/>
    </location>
</feature>
<keyword evidence="3" id="KW-0804">Transcription</keyword>
<evidence type="ECO:0000256" key="2">
    <source>
        <dbReference type="ARBA" id="ARBA00023125"/>
    </source>
</evidence>
<dbReference type="InterPro" id="IPR001789">
    <property type="entry name" value="Sig_transdc_resp-reg_receiver"/>
</dbReference>
<dbReference type="EMBL" id="CP021995">
    <property type="protein sequence ID" value="ASD28069.1"/>
    <property type="molecule type" value="Genomic_DNA"/>
</dbReference>
<reference evidence="7 8" key="2">
    <citation type="submission" date="2017-06" db="EMBL/GenBank/DDBJ databases">
        <authorList>
            <person name="Kim H.J."/>
            <person name="Triplett B.A."/>
        </authorList>
    </citation>
    <scope>NUCLEOTIDE SEQUENCE [LARGE SCALE GENOMIC DNA]</scope>
    <source>
        <strain evidence="7 8">BZC3</strain>
    </source>
</reference>
<dbReference type="PANTHER" id="PTHR44688">
    <property type="entry name" value="DNA-BINDING TRANSCRIPTIONAL ACTIVATOR DEVR_DOSR"/>
    <property type="match status" value="1"/>
</dbReference>
<dbReference type="GO" id="GO:0000160">
    <property type="term" value="P:phosphorelay signal transduction system"/>
    <property type="evidence" value="ECO:0007669"/>
    <property type="project" value="InterPro"/>
</dbReference>